<organism evidence="1 2">
    <name type="scientific">Asticcacaulis biprosthecium C19</name>
    <dbReference type="NCBI Taxonomy" id="715226"/>
    <lineage>
        <taxon>Bacteria</taxon>
        <taxon>Pseudomonadati</taxon>
        <taxon>Pseudomonadota</taxon>
        <taxon>Alphaproteobacteria</taxon>
        <taxon>Caulobacterales</taxon>
        <taxon>Caulobacteraceae</taxon>
        <taxon>Asticcacaulis</taxon>
    </lineage>
</organism>
<proteinExistence type="predicted"/>
<evidence type="ECO:0000313" key="1">
    <source>
        <dbReference type="EMBL" id="EGF92075.1"/>
    </source>
</evidence>
<dbReference type="AlphaFoldDB" id="F4QK48"/>
<dbReference type="Proteomes" id="UP000006512">
    <property type="component" value="Unassembled WGS sequence"/>
</dbReference>
<gene>
    <name evidence="1" type="ORF">ABI_05070</name>
</gene>
<accession>F4QK48</accession>
<dbReference type="OrthoDB" id="7173557at2"/>
<keyword evidence="2" id="KW-1185">Reference proteome</keyword>
<reference evidence="2" key="1">
    <citation type="submission" date="2011-03" db="EMBL/GenBank/DDBJ databases">
        <title>Draft genome sequence of Brevundimonas diminuta.</title>
        <authorList>
            <person name="Brown P.J.B."/>
            <person name="Buechlein A."/>
            <person name="Hemmerich C."/>
            <person name="Brun Y.V."/>
        </authorList>
    </citation>
    <scope>NUCLEOTIDE SEQUENCE [LARGE SCALE GENOMIC DNA]</scope>
    <source>
        <strain evidence="2">C19</strain>
    </source>
</reference>
<dbReference type="EMBL" id="GL883077">
    <property type="protein sequence ID" value="EGF92075.1"/>
    <property type="molecule type" value="Genomic_DNA"/>
</dbReference>
<dbReference type="STRING" id="715226.ABI_05070"/>
<dbReference type="HOGENOM" id="CLU_2327809_0_0_5"/>
<dbReference type="RefSeq" id="WP_006271245.1">
    <property type="nucleotide sequence ID" value="NZ_GL883077.1"/>
</dbReference>
<evidence type="ECO:0000313" key="2">
    <source>
        <dbReference type="Proteomes" id="UP000006512"/>
    </source>
</evidence>
<protein>
    <submittedName>
        <fullName evidence="1">Uncharacterized protein</fullName>
    </submittedName>
</protein>
<name>F4QK48_9CAUL</name>
<sequence>MLEAALLAAVLNSDAPEQPYGPQPSQAAAYAPLQTSDGKQVYDTRAGLIRPAARVAQTQERDDEHRGFACADRKCKTTTPVYTTRTPLDQEQGRLGGS</sequence>